<evidence type="ECO:0000313" key="1">
    <source>
        <dbReference type="EMBL" id="ECT1564569.1"/>
    </source>
</evidence>
<gene>
    <name evidence="1" type="ORF">DU743_25125</name>
</gene>
<name>A0A5Z9QE48_SALDE</name>
<organism evidence="1">
    <name type="scientific">Salmonella derby</name>
    <dbReference type="NCBI Taxonomy" id="28144"/>
    <lineage>
        <taxon>Bacteria</taxon>
        <taxon>Pseudomonadati</taxon>
        <taxon>Pseudomonadota</taxon>
        <taxon>Gammaproteobacteria</taxon>
        <taxon>Enterobacterales</taxon>
        <taxon>Enterobacteriaceae</taxon>
        <taxon>Salmonella</taxon>
    </lineage>
</organism>
<comment type="caution">
    <text evidence="1">The sequence shown here is derived from an EMBL/GenBank/DDBJ whole genome shotgun (WGS) entry which is preliminary data.</text>
</comment>
<proteinExistence type="predicted"/>
<feature type="non-terminal residue" evidence="1">
    <location>
        <position position="46"/>
    </location>
</feature>
<dbReference type="EMBL" id="AAKLWL010000138">
    <property type="protein sequence ID" value="ECT1564569.1"/>
    <property type="molecule type" value="Genomic_DNA"/>
</dbReference>
<accession>A0A5Z9QE48</accession>
<reference evidence="1" key="1">
    <citation type="submission" date="2018-07" db="EMBL/GenBank/DDBJ databases">
        <authorList>
            <consortium name="GenomeTrakr network: Whole genome sequencing for foodborne pathogen traceback"/>
        </authorList>
    </citation>
    <scope>NUCLEOTIDE SEQUENCE</scope>
    <source>
        <strain evidence="1">FSIS11811993</strain>
    </source>
</reference>
<sequence length="46" mass="5002">MAEKKKKTITGQVLNSIKINKLKCINGLNEIIFKPHALTAILGPNG</sequence>
<dbReference type="AlphaFoldDB" id="A0A5Z9QE48"/>
<protein>
    <submittedName>
        <fullName evidence="1">Archaeal ATPase</fullName>
    </submittedName>
</protein>